<keyword evidence="2" id="KW-0749">Sporulation</keyword>
<keyword evidence="4 7" id="KW-0731">Sigma factor</keyword>
<evidence type="ECO:0000256" key="2">
    <source>
        <dbReference type="ARBA" id="ARBA00022969"/>
    </source>
</evidence>
<dbReference type="CDD" id="cd06171">
    <property type="entry name" value="Sigma70_r4"/>
    <property type="match status" value="1"/>
</dbReference>
<name>A0A859FDS4_9BACI</name>
<reference evidence="11" key="1">
    <citation type="submission" date="2019-07" db="EMBL/GenBank/DDBJ databases">
        <title>Bacillus alkalisoli sp. nov. isolated from saline soil.</title>
        <authorList>
            <person name="Sun J.-Q."/>
            <person name="Xu L."/>
        </authorList>
    </citation>
    <scope>NUCLEOTIDE SEQUENCE [LARGE SCALE GENOMIC DNA]</scope>
    <source>
        <strain evidence="11">M4U3P1</strain>
    </source>
</reference>
<dbReference type="GO" id="GO:0030435">
    <property type="term" value="P:sporulation resulting in formation of a cellular spore"/>
    <property type="evidence" value="ECO:0007669"/>
    <property type="project" value="UniProtKB-KW"/>
</dbReference>
<dbReference type="InterPro" id="IPR000943">
    <property type="entry name" value="RNA_pol_sigma70"/>
</dbReference>
<evidence type="ECO:0000256" key="3">
    <source>
        <dbReference type="ARBA" id="ARBA00023015"/>
    </source>
</evidence>
<dbReference type="PIRSF" id="PIRSF000770">
    <property type="entry name" value="RNA_pol_sigma-SigE/K"/>
    <property type="match status" value="1"/>
</dbReference>
<keyword evidence="5 7" id="KW-0238">DNA-binding</keyword>
<dbReference type="InterPro" id="IPR050239">
    <property type="entry name" value="Sigma-70_RNA_pol_init_factors"/>
</dbReference>
<dbReference type="PRINTS" id="PR00046">
    <property type="entry name" value="SIGMA70FCT"/>
</dbReference>
<dbReference type="Proteomes" id="UP000318138">
    <property type="component" value="Chromosome"/>
</dbReference>
<comment type="function">
    <text evidence="7">Sigma factors are initiation factors that promote the attachment of RNA polymerase to specific initiation sites and are then released.</text>
</comment>
<dbReference type="InterPro" id="IPR007624">
    <property type="entry name" value="RNA_pol_sigma70_r3"/>
</dbReference>
<dbReference type="PANTHER" id="PTHR30603">
    <property type="entry name" value="RNA POLYMERASE SIGMA FACTOR RPO"/>
    <property type="match status" value="1"/>
</dbReference>
<dbReference type="EMBL" id="CP041372">
    <property type="protein sequence ID" value="QKS71513.1"/>
    <property type="molecule type" value="Genomic_DNA"/>
</dbReference>
<dbReference type="AlphaFoldDB" id="A0A859FDS4"/>
<dbReference type="InterPro" id="IPR007630">
    <property type="entry name" value="RNA_pol_sigma70_r4"/>
</dbReference>
<dbReference type="NCBIfam" id="TIGR02850">
    <property type="entry name" value="spore_sigG"/>
    <property type="match status" value="1"/>
</dbReference>
<dbReference type="KEGG" id="psua:FLK61_33005"/>
<evidence type="ECO:0000256" key="1">
    <source>
        <dbReference type="ARBA" id="ARBA00007788"/>
    </source>
</evidence>
<evidence type="ECO:0000313" key="11">
    <source>
        <dbReference type="Proteomes" id="UP000318138"/>
    </source>
</evidence>
<dbReference type="PROSITE" id="PS00716">
    <property type="entry name" value="SIGMA70_2"/>
    <property type="match status" value="1"/>
</dbReference>
<sequence length="262" mass="30304">MARNKVEICGVDTSTLPVLKNTEMRILFKQMQEEEDDDAREKLVSGNLRLVLSVIQRFNHRGENVDDLFQVGCIGLMKSIDNFDLSQNVKFSTYAVPMIIGEIRRYLRDNNPIRVSRSLRDTAYRALQVRDSLMATRPREQEPTVQEIAKELDIPTEDIVFALDAIQDPVSLFEPIYQDGGDPIFVMDQIRDDREKDTNWCDQLALKEAMLRLNDREKKIVRMRYFEGKTQMEVAEEIGISQAQVSRLEKSAVKDMNQLARD</sequence>
<dbReference type="InterPro" id="IPR007627">
    <property type="entry name" value="RNA_pol_sigma70_r2"/>
</dbReference>
<dbReference type="InterPro" id="IPR013325">
    <property type="entry name" value="RNA_pol_sigma_r2"/>
</dbReference>
<feature type="domain" description="RNA polymerase sigma-70" evidence="9">
    <location>
        <begin position="230"/>
        <end position="256"/>
    </location>
</feature>
<evidence type="ECO:0000313" key="10">
    <source>
        <dbReference type="EMBL" id="QKS71513.1"/>
    </source>
</evidence>
<accession>A0A859FDS4</accession>
<dbReference type="GO" id="GO:0003677">
    <property type="term" value="F:DNA binding"/>
    <property type="evidence" value="ECO:0007669"/>
    <property type="project" value="UniProtKB-KW"/>
</dbReference>
<dbReference type="RefSeq" id="WP_176009548.1">
    <property type="nucleotide sequence ID" value="NZ_CP041372.2"/>
</dbReference>
<dbReference type="NCBIfam" id="NF006071">
    <property type="entry name" value="PRK08215.1"/>
    <property type="match status" value="1"/>
</dbReference>
<evidence type="ECO:0000256" key="5">
    <source>
        <dbReference type="ARBA" id="ARBA00023125"/>
    </source>
</evidence>
<dbReference type="PROSITE" id="PS00715">
    <property type="entry name" value="SIGMA70_1"/>
    <property type="match status" value="1"/>
</dbReference>
<feature type="domain" description="RNA polymerase sigma-70" evidence="8">
    <location>
        <begin position="67"/>
        <end position="80"/>
    </location>
</feature>
<dbReference type="InterPro" id="IPR014212">
    <property type="entry name" value="RNA_pol_sigma-G"/>
</dbReference>
<keyword evidence="11" id="KW-1185">Reference proteome</keyword>
<protein>
    <recommendedName>
        <fullName evidence="7">RNA polymerase sigma factor</fullName>
    </recommendedName>
</protein>
<dbReference type="GO" id="GO:0006352">
    <property type="term" value="P:DNA-templated transcription initiation"/>
    <property type="evidence" value="ECO:0007669"/>
    <property type="project" value="InterPro"/>
</dbReference>
<evidence type="ECO:0000259" key="8">
    <source>
        <dbReference type="PROSITE" id="PS00715"/>
    </source>
</evidence>
<gene>
    <name evidence="10" type="primary">sigG</name>
    <name evidence="10" type="ORF">FLK61_33005</name>
</gene>
<evidence type="ECO:0000259" key="9">
    <source>
        <dbReference type="PROSITE" id="PS00716"/>
    </source>
</evidence>
<dbReference type="InterPro" id="IPR013324">
    <property type="entry name" value="RNA_pol_sigma_r3/r4-like"/>
</dbReference>
<dbReference type="PANTHER" id="PTHR30603:SF17">
    <property type="entry name" value="RNA POLYMERASE SIGMA-G FACTOR"/>
    <property type="match status" value="1"/>
</dbReference>
<keyword evidence="6 7" id="KW-0804">Transcription</keyword>
<dbReference type="NCBIfam" id="TIGR02980">
    <property type="entry name" value="SigBFG"/>
    <property type="match status" value="1"/>
</dbReference>
<evidence type="ECO:0000256" key="4">
    <source>
        <dbReference type="ARBA" id="ARBA00023082"/>
    </source>
</evidence>
<keyword evidence="3 7" id="KW-0805">Transcription regulation</keyword>
<dbReference type="FunFam" id="1.20.120.1810:FF:000002">
    <property type="entry name" value="RNA polymerase sigma factor"/>
    <property type="match status" value="1"/>
</dbReference>
<evidence type="ECO:0000256" key="7">
    <source>
        <dbReference type="RuleBase" id="RU362124"/>
    </source>
</evidence>
<dbReference type="Pfam" id="PF04545">
    <property type="entry name" value="Sigma70_r4"/>
    <property type="match status" value="1"/>
</dbReference>
<evidence type="ECO:0000256" key="6">
    <source>
        <dbReference type="ARBA" id="ARBA00023163"/>
    </source>
</evidence>
<organism evidence="10 11">
    <name type="scientific">Paenalkalicoccus suaedae</name>
    <dbReference type="NCBI Taxonomy" id="2592382"/>
    <lineage>
        <taxon>Bacteria</taxon>
        <taxon>Bacillati</taxon>
        <taxon>Bacillota</taxon>
        <taxon>Bacilli</taxon>
        <taxon>Bacillales</taxon>
        <taxon>Bacillaceae</taxon>
        <taxon>Paenalkalicoccus</taxon>
    </lineage>
</organism>
<dbReference type="InterPro" id="IPR036388">
    <property type="entry name" value="WH-like_DNA-bd_sf"/>
</dbReference>
<dbReference type="SUPFAM" id="SSF88659">
    <property type="entry name" value="Sigma3 and sigma4 domains of RNA polymerase sigma factors"/>
    <property type="match status" value="2"/>
</dbReference>
<dbReference type="SUPFAM" id="SSF88946">
    <property type="entry name" value="Sigma2 domain of RNA polymerase sigma factors"/>
    <property type="match status" value="1"/>
</dbReference>
<dbReference type="InterPro" id="IPR014322">
    <property type="entry name" value="RNA_pol_sigma-B/F/G"/>
</dbReference>
<dbReference type="GO" id="GO:0016987">
    <property type="term" value="F:sigma factor activity"/>
    <property type="evidence" value="ECO:0007669"/>
    <property type="project" value="UniProtKB-KW"/>
</dbReference>
<dbReference type="Pfam" id="PF04542">
    <property type="entry name" value="Sigma70_r2"/>
    <property type="match status" value="1"/>
</dbReference>
<dbReference type="Gene3D" id="1.20.120.1810">
    <property type="match status" value="1"/>
</dbReference>
<proteinExistence type="inferred from homology"/>
<dbReference type="NCBIfam" id="TIGR02937">
    <property type="entry name" value="sigma70-ECF"/>
    <property type="match status" value="1"/>
</dbReference>
<dbReference type="Pfam" id="PF04539">
    <property type="entry name" value="Sigma70_r3"/>
    <property type="match status" value="1"/>
</dbReference>
<comment type="similarity">
    <text evidence="1 7">Belongs to the sigma-70 factor family.</text>
</comment>
<dbReference type="Gene3D" id="1.10.10.10">
    <property type="entry name" value="Winged helix-like DNA-binding domain superfamily/Winged helix DNA-binding domain"/>
    <property type="match status" value="2"/>
</dbReference>
<dbReference type="InterPro" id="IPR014284">
    <property type="entry name" value="RNA_pol_sigma-70_dom"/>
</dbReference>